<keyword evidence="6" id="KW-1003">Cell membrane</keyword>
<dbReference type="InterPro" id="IPR038414">
    <property type="entry name" value="CcoP_N_sf"/>
</dbReference>
<dbReference type="UniPathway" id="UPA00705"/>
<comment type="pathway">
    <text evidence="3">Energy metabolism; oxidative phosphorylation.</text>
</comment>
<dbReference type="Pfam" id="PF13442">
    <property type="entry name" value="Cytochrome_CBB3"/>
    <property type="match status" value="2"/>
</dbReference>
<keyword evidence="9" id="KW-0679">Respiratory chain</keyword>
<name>A0A1W1D730_9ZZZZ</name>
<dbReference type="Pfam" id="PF14715">
    <property type="entry name" value="FixP_N"/>
    <property type="match status" value="1"/>
</dbReference>
<evidence type="ECO:0000256" key="19">
    <source>
        <dbReference type="ARBA" id="ARBA00023136"/>
    </source>
</evidence>
<keyword evidence="8" id="KW-0349">Heme</keyword>
<keyword evidence="5" id="KW-0813">Transport</keyword>
<evidence type="ECO:0000256" key="17">
    <source>
        <dbReference type="ARBA" id="ARBA00023004"/>
    </source>
</evidence>
<keyword evidence="13" id="KW-0375">Hydrogen ion transport</keyword>
<evidence type="ECO:0000256" key="8">
    <source>
        <dbReference type="ARBA" id="ARBA00022617"/>
    </source>
</evidence>
<sequence length="388" mass="42218">MSEHKNPFPDENNTGHFWDDEQDLRELNNRPPRWYMQSMLVGLVAIVIYSFYYPSIPWFGDHYKGSAGWTQITEMQESVAQLEEYRERKFAATEQAIADSSLEDIVRDDELRTYSIKTAKTLFGDNCAACHGAAGQGNDGFPVLADDDWLYGGSLAKIEQTIKNGRKGNMPARMLGITDAQAAELATFLIETGKGAQGNPNPASKALYFSKGCIGCHGPTLKGNQMLGSANLSDGIYRFKADDQHASVVRTILHGVNNPVDAQTQNAIMPAFGHSNVIDAVQLKKLVVYVHQLGGGDPVKPAPKKVAVSKDAKYAPVIAKSNSFADVIAAAEANYKKNVAQNAGWRDTAKLIKEAKKTKDVSVAIRANTQAVNALRQASVAVNAGPRF</sequence>
<evidence type="ECO:0000256" key="5">
    <source>
        <dbReference type="ARBA" id="ARBA00022448"/>
    </source>
</evidence>
<evidence type="ECO:0000256" key="9">
    <source>
        <dbReference type="ARBA" id="ARBA00022660"/>
    </source>
</evidence>
<dbReference type="PANTHER" id="PTHR33751">
    <property type="entry name" value="CBB3-TYPE CYTOCHROME C OXIDASE SUBUNIT FIXP"/>
    <property type="match status" value="1"/>
</dbReference>
<evidence type="ECO:0000256" key="14">
    <source>
        <dbReference type="ARBA" id="ARBA00022982"/>
    </source>
</evidence>
<evidence type="ECO:0000256" key="6">
    <source>
        <dbReference type="ARBA" id="ARBA00022475"/>
    </source>
</evidence>
<keyword evidence="11" id="KW-0479">Metal-binding</keyword>
<evidence type="ECO:0000256" key="21">
    <source>
        <dbReference type="SAM" id="Phobius"/>
    </source>
</evidence>
<evidence type="ECO:0000256" key="7">
    <source>
        <dbReference type="ARBA" id="ARBA00022519"/>
    </source>
</evidence>
<dbReference type="Gene3D" id="6.10.280.130">
    <property type="match status" value="1"/>
</dbReference>
<keyword evidence="19 21" id="KW-0472">Membrane</keyword>
<evidence type="ECO:0000256" key="10">
    <source>
        <dbReference type="ARBA" id="ARBA00022692"/>
    </source>
</evidence>
<keyword evidence="18" id="KW-0406">Ion transport</keyword>
<dbReference type="GO" id="GO:0020037">
    <property type="term" value="F:heme binding"/>
    <property type="evidence" value="ECO:0007669"/>
    <property type="project" value="InterPro"/>
</dbReference>
<dbReference type="InterPro" id="IPR009056">
    <property type="entry name" value="Cyt_c-like_dom"/>
</dbReference>
<protein>
    <recommendedName>
        <fullName evidence="20">Cytochrome c oxidase subunit III</fullName>
    </recommendedName>
</protein>
<keyword evidence="10 21" id="KW-0812">Transmembrane</keyword>
<dbReference type="SUPFAM" id="SSF46626">
    <property type="entry name" value="Cytochrome c"/>
    <property type="match status" value="2"/>
</dbReference>
<dbReference type="GO" id="GO:1902600">
    <property type="term" value="P:proton transmembrane transport"/>
    <property type="evidence" value="ECO:0007669"/>
    <property type="project" value="UniProtKB-KW"/>
</dbReference>
<dbReference type="InterPro" id="IPR004678">
    <property type="entry name" value="Cyt_c_oxidase_cbb3_su3"/>
</dbReference>
<feature type="domain" description="Cytochrome c" evidence="22">
    <location>
        <begin position="114"/>
        <end position="193"/>
    </location>
</feature>
<keyword evidence="16 23" id="KW-0560">Oxidoreductase</keyword>
<organism evidence="23">
    <name type="scientific">hydrothermal vent metagenome</name>
    <dbReference type="NCBI Taxonomy" id="652676"/>
    <lineage>
        <taxon>unclassified sequences</taxon>
        <taxon>metagenomes</taxon>
        <taxon>ecological metagenomes</taxon>
    </lineage>
</organism>
<dbReference type="InterPro" id="IPR050597">
    <property type="entry name" value="Cytochrome_c_Oxidase_Subunit"/>
</dbReference>
<evidence type="ECO:0000256" key="16">
    <source>
        <dbReference type="ARBA" id="ARBA00023002"/>
    </source>
</evidence>
<evidence type="ECO:0000256" key="15">
    <source>
        <dbReference type="ARBA" id="ARBA00022989"/>
    </source>
</evidence>
<evidence type="ECO:0000256" key="3">
    <source>
        <dbReference type="ARBA" id="ARBA00004673"/>
    </source>
</evidence>
<evidence type="ECO:0000256" key="4">
    <source>
        <dbReference type="ARBA" id="ARBA00006113"/>
    </source>
</evidence>
<feature type="transmembrane region" description="Helical" evidence="21">
    <location>
        <begin position="34"/>
        <end position="54"/>
    </location>
</feature>
<dbReference type="AlphaFoldDB" id="A0A1W1D730"/>
<evidence type="ECO:0000256" key="18">
    <source>
        <dbReference type="ARBA" id="ARBA00023065"/>
    </source>
</evidence>
<dbReference type="GO" id="GO:0046872">
    <property type="term" value="F:metal ion binding"/>
    <property type="evidence" value="ECO:0007669"/>
    <property type="project" value="UniProtKB-KW"/>
</dbReference>
<evidence type="ECO:0000256" key="1">
    <source>
        <dbReference type="ARBA" id="ARBA00001926"/>
    </source>
</evidence>
<evidence type="ECO:0000256" key="20">
    <source>
        <dbReference type="ARBA" id="ARBA00029635"/>
    </source>
</evidence>
<dbReference type="EMBL" id="FPHR01000002">
    <property type="protein sequence ID" value="SFV76423.1"/>
    <property type="molecule type" value="Genomic_DNA"/>
</dbReference>
<gene>
    <name evidence="23" type="ORF">MNB_SUP05-4-522</name>
</gene>
<dbReference type="InterPro" id="IPR036909">
    <property type="entry name" value="Cyt_c-like_dom_sf"/>
</dbReference>
<dbReference type="Gene3D" id="1.10.760.10">
    <property type="entry name" value="Cytochrome c-like domain"/>
    <property type="match status" value="2"/>
</dbReference>
<accession>A0A1W1D730</accession>
<dbReference type="PANTHER" id="PTHR33751:SF1">
    <property type="entry name" value="CBB3-TYPE CYTOCHROME C OXIDASE SUBUNIT FIXP"/>
    <property type="match status" value="1"/>
</dbReference>
<evidence type="ECO:0000313" key="23">
    <source>
        <dbReference type="EMBL" id="SFV76423.1"/>
    </source>
</evidence>
<dbReference type="GO" id="GO:0005886">
    <property type="term" value="C:plasma membrane"/>
    <property type="evidence" value="ECO:0007669"/>
    <property type="project" value="UniProtKB-SubCell"/>
</dbReference>
<evidence type="ECO:0000256" key="2">
    <source>
        <dbReference type="ARBA" id="ARBA00004533"/>
    </source>
</evidence>
<dbReference type="NCBIfam" id="TIGR00782">
    <property type="entry name" value="ccoP"/>
    <property type="match status" value="1"/>
</dbReference>
<keyword evidence="12" id="KW-0677">Repeat</keyword>
<keyword evidence="14" id="KW-0249">Electron transport</keyword>
<dbReference type="GO" id="GO:0009055">
    <property type="term" value="F:electron transfer activity"/>
    <property type="evidence" value="ECO:0007669"/>
    <property type="project" value="InterPro"/>
</dbReference>
<evidence type="ECO:0000256" key="12">
    <source>
        <dbReference type="ARBA" id="ARBA00022737"/>
    </source>
</evidence>
<evidence type="ECO:0000259" key="22">
    <source>
        <dbReference type="PROSITE" id="PS51007"/>
    </source>
</evidence>
<dbReference type="GO" id="GO:0016491">
    <property type="term" value="F:oxidoreductase activity"/>
    <property type="evidence" value="ECO:0007669"/>
    <property type="project" value="UniProtKB-KW"/>
</dbReference>
<comment type="cofactor">
    <cofactor evidence="1">
        <name>heme c</name>
        <dbReference type="ChEBI" id="CHEBI:61717"/>
    </cofactor>
</comment>
<comment type="subcellular location">
    <subcellularLocation>
        <location evidence="2">Cell inner membrane</location>
    </subcellularLocation>
</comment>
<dbReference type="InterPro" id="IPR032858">
    <property type="entry name" value="CcoP_N"/>
</dbReference>
<evidence type="ECO:0000256" key="13">
    <source>
        <dbReference type="ARBA" id="ARBA00022781"/>
    </source>
</evidence>
<keyword evidence="17" id="KW-0408">Iron</keyword>
<proteinExistence type="inferred from homology"/>
<comment type="similarity">
    <text evidence="4">Belongs to the CcoP / FixP family.</text>
</comment>
<evidence type="ECO:0000256" key="11">
    <source>
        <dbReference type="ARBA" id="ARBA00022723"/>
    </source>
</evidence>
<keyword evidence="15 21" id="KW-1133">Transmembrane helix</keyword>
<dbReference type="GO" id="GO:0006119">
    <property type="term" value="P:oxidative phosphorylation"/>
    <property type="evidence" value="ECO:0007669"/>
    <property type="project" value="UniProtKB-UniPathway"/>
</dbReference>
<reference evidence="23" key="1">
    <citation type="submission" date="2016-10" db="EMBL/GenBank/DDBJ databases">
        <authorList>
            <person name="de Groot N.N."/>
        </authorList>
    </citation>
    <scope>NUCLEOTIDE SEQUENCE</scope>
</reference>
<dbReference type="PROSITE" id="PS51007">
    <property type="entry name" value="CYTC"/>
    <property type="match status" value="1"/>
</dbReference>
<keyword evidence="7" id="KW-0997">Cell inner membrane</keyword>